<keyword evidence="2" id="KW-1185">Reference proteome</keyword>
<reference evidence="1" key="1">
    <citation type="submission" date="2019-11" db="EMBL/GenBank/DDBJ databases">
        <title>Nori genome reveals adaptations in red seaweeds to the harsh intertidal environment.</title>
        <authorList>
            <person name="Wang D."/>
            <person name="Mao Y."/>
        </authorList>
    </citation>
    <scope>NUCLEOTIDE SEQUENCE</scope>
    <source>
        <tissue evidence="1">Gametophyte</tissue>
    </source>
</reference>
<protein>
    <submittedName>
        <fullName evidence="1">Uncharacterized protein</fullName>
    </submittedName>
</protein>
<accession>A0ACC3CCV6</accession>
<proteinExistence type="predicted"/>
<dbReference type="EMBL" id="CM020620">
    <property type="protein sequence ID" value="KAK1867800.1"/>
    <property type="molecule type" value="Genomic_DNA"/>
</dbReference>
<sequence length="186" mass="19631">MAHTASPPPTRLPGTVRVINASLSRTGTASMAEALAILLDAPSYHCGTDGVFGADAPVWAAAARAGVHPDWAALLDARGYASIGDAPACNYWAELAAVYPDAKVLLVERGEPGDRGAWADSYVAAVTAVAPFFRTRWRSRPARDAYDICTRMAAQNGGGISVDDLFRPGTDTREMLTRWSTSAPPA</sequence>
<name>A0ACC3CCV6_PYRYE</name>
<organism evidence="1 2">
    <name type="scientific">Pyropia yezoensis</name>
    <name type="common">Susabi-nori</name>
    <name type="synonym">Porphyra yezoensis</name>
    <dbReference type="NCBI Taxonomy" id="2788"/>
    <lineage>
        <taxon>Eukaryota</taxon>
        <taxon>Rhodophyta</taxon>
        <taxon>Bangiophyceae</taxon>
        <taxon>Bangiales</taxon>
        <taxon>Bangiaceae</taxon>
        <taxon>Pyropia</taxon>
    </lineage>
</organism>
<gene>
    <name evidence="1" type="ORF">I4F81_010299</name>
</gene>
<evidence type="ECO:0000313" key="1">
    <source>
        <dbReference type="EMBL" id="KAK1867800.1"/>
    </source>
</evidence>
<evidence type="ECO:0000313" key="2">
    <source>
        <dbReference type="Proteomes" id="UP000798662"/>
    </source>
</evidence>
<comment type="caution">
    <text evidence="1">The sequence shown here is derived from an EMBL/GenBank/DDBJ whole genome shotgun (WGS) entry which is preliminary data.</text>
</comment>
<dbReference type="Proteomes" id="UP000798662">
    <property type="component" value="Chromosome 3"/>
</dbReference>